<keyword evidence="1" id="KW-0812">Transmembrane</keyword>
<keyword evidence="1" id="KW-1133">Transmembrane helix</keyword>
<dbReference type="STRING" id="504486.SAMN05660703_2702"/>
<organism evidence="2 3">
    <name type="scientific">Cellulophaga tyrosinoxydans</name>
    <dbReference type="NCBI Taxonomy" id="504486"/>
    <lineage>
        <taxon>Bacteria</taxon>
        <taxon>Pseudomonadati</taxon>
        <taxon>Bacteroidota</taxon>
        <taxon>Flavobacteriia</taxon>
        <taxon>Flavobacteriales</taxon>
        <taxon>Flavobacteriaceae</taxon>
        <taxon>Cellulophaga</taxon>
    </lineage>
</organism>
<evidence type="ECO:0000313" key="2">
    <source>
        <dbReference type="EMBL" id="SMC76436.1"/>
    </source>
</evidence>
<gene>
    <name evidence="2" type="ORF">SAMN05660703_2702</name>
</gene>
<protein>
    <submittedName>
        <fullName evidence="2">Uncharacterized protein</fullName>
    </submittedName>
</protein>
<dbReference type="InterPro" id="IPR046077">
    <property type="entry name" value="DUF6095"/>
</dbReference>
<evidence type="ECO:0000313" key="3">
    <source>
        <dbReference type="Proteomes" id="UP000192360"/>
    </source>
</evidence>
<dbReference type="AlphaFoldDB" id="A0A1W2BUN5"/>
<feature type="transmembrane region" description="Helical" evidence="1">
    <location>
        <begin position="39"/>
        <end position="60"/>
    </location>
</feature>
<dbReference type="Proteomes" id="UP000192360">
    <property type="component" value="Unassembled WGS sequence"/>
</dbReference>
<dbReference type="RefSeq" id="WP_084062147.1">
    <property type="nucleotide sequence ID" value="NZ_FWXO01000004.1"/>
</dbReference>
<dbReference type="OrthoDB" id="1447634at2"/>
<keyword evidence="3" id="KW-1185">Reference proteome</keyword>
<evidence type="ECO:0000256" key="1">
    <source>
        <dbReference type="SAM" id="Phobius"/>
    </source>
</evidence>
<dbReference type="Pfam" id="PF19589">
    <property type="entry name" value="DUF6095"/>
    <property type="match status" value="1"/>
</dbReference>
<dbReference type="EMBL" id="FWXO01000004">
    <property type="protein sequence ID" value="SMC76436.1"/>
    <property type="molecule type" value="Genomic_DNA"/>
</dbReference>
<name>A0A1W2BUN5_9FLAO</name>
<proteinExistence type="predicted"/>
<keyword evidence="1" id="KW-0472">Membrane</keyword>
<feature type="transmembrane region" description="Helical" evidence="1">
    <location>
        <begin position="12"/>
        <end position="33"/>
    </location>
</feature>
<reference evidence="3" key="1">
    <citation type="submission" date="2017-04" db="EMBL/GenBank/DDBJ databases">
        <authorList>
            <person name="Varghese N."/>
            <person name="Submissions S."/>
        </authorList>
    </citation>
    <scope>NUCLEOTIDE SEQUENCE [LARGE SCALE GENOMIC DNA]</scope>
    <source>
        <strain evidence="3">DSM 21164</strain>
    </source>
</reference>
<accession>A0A1W2BUN5</accession>
<sequence length="76" mass="8346">MHTNKDVLAKGIKYLGYTVLLMFLAPTVLYQAFKNIENTLFIPVLIVGGLLAIGAIVLAFKGVNTIMKSMFGDKKK</sequence>